<reference evidence="5 6" key="1">
    <citation type="submission" date="2014-11" db="EMBL/GenBank/DDBJ databases">
        <title>Genome sequence of Flavihumibacter solisilvae 3-3.</title>
        <authorList>
            <person name="Zhou G."/>
            <person name="Li M."/>
            <person name="Wang G."/>
        </authorList>
    </citation>
    <scope>NUCLEOTIDE SEQUENCE [LARGE SCALE GENOMIC DNA]</scope>
    <source>
        <strain evidence="5 6">3-3</strain>
    </source>
</reference>
<keyword evidence="1" id="KW-0677">Repeat</keyword>
<dbReference type="PROSITE" id="PS50005">
    <property type="entry name" value="TPR"/>
    <property type="match status" value="1"/>
</dbReference>
<keyword evidence="2 3" id="KW-0802">TPR repeat</keyword>
<dbReference type="InterPro" id="IPR050498">
    <property type="entry name" value="Ycf3"/>
</dbReference>
<dbReference type="InterPro" id="IPR019734">
    <property type="entry name" value="TPR_rpt"/>
</dbReference>
<dbReference type="GO" id="GO:0046813">
    <property type="term" value="P:receptor-mediated virion attachment to host cell"/>
    <property type="evidence" value="ECO:0007669"/>
    <property type="project" value="TreeGrafter"/>
</dbReference>
<organism evidence="5 6">
    <name type="scientific">Flavihumibacter solisilvae</name>
    <dbReference type="NCBI Taxonomy" id="1349421"/>
    <lineage>
        <taxon>Bacteria</taxon>
        <taxon>Pseudomonadati</taxon>
        <taxon>Bacteroidota</taxon>
        <taxon>Chitinophagia</taxon>
        <taxon>Chitinophagales</taxon>
        <taxon>Chitinophagaceae</taxon>
        <taxon>Flavihumibacter</taxon>
    </lineage>
</organism>
<feature type="repeat" description="TPR" evidence="3">
    <location>
        <begin position="760"/>
        <end position="793"/>
    </location>
</feature>
<dbReference type="RefSeq" id="WP_039140097.1">
    <property type="nucleotide sequence ID" value="NZ_JSVC01000013.1"/>
</dbReference>
<dbReference type="SMART" id="SM00028">
    <property type="entry name" value="TPR"/>
    <property type="match status" value="6"/>
</dbReference>
<dbReference type="AlphaFoldDB" id="A0A0C1L3Z1"/>
<evidence type="ECO:0000313" key="6">
    <source>
        <dbReference type="Proteomes" id="UP000031408"/>
    </source>
</evidence>
<sequence length="1110" mass="127415">MSVKAWEEKVSIPTYRAGVPDKNPMFLEKRVYQGSSGAVYPYPVIDSVSDEKEDICYRAVFLENEYLKIMILPELGGRIQMAYDKTNNYHFVYYNRVIKPALVGLTGPWISGGIEFNWPQHHRPSTFEEVDFSIESNSDGSVTVWVSEIEKMTHTKGMAGFTLYPGKAYLEIRGRIYNRTPLAQSFLWWANPAVSVNEHYQSVFPPDVNAVFDHGKRDVSSFPVATGTYYKVDYSPGTDISWYKNIPVPTSYMAVSSAYDFVGGYDHSRRAGILHVANHHISPGKKQWTWGCGEFGKAWDRQLTDEDGPYFELMTGMFTDNQPDFGWIMPNEERSFRQYFMPYKNIGYVKNATVDAAVNLEVNGNQVKVSVYVTAARNNVCISLLHGDQLIFETVDSLSPVNAFEHVLSLPENADPLNLRLDVTDSEGIELVSYTPPPELEAEVPDPARSLLQPGEIETNEELFLAGLHLEQYRHATFLPTAYYEEALRREPSDYRCNNALGLWYLRHGKFEKATGYFCTAIATLANFNPNPYDGEPLYNLAVALFYSGKYDEAYSLFYKATWNAAWQDNSFLFLARIDLVNKRYAFALEHAEKSIARNYNGYQARHLKSVLLRKLNRLREAEAFSLSTLHIDPFEFGSGYELYFVLSAQGKTDEGEQWLYELESRMRAEPHNYIEVAIDYARAGLFSEAIAILERSALKSRNRFTYYYLSCYSVLAREKEQALKYAIKALECSGGDYFLNRLEDIQVLQAITQINSTDYLALYHLGNTWYDKRQYDDAIDAWEKCAELNNAFPTVHRNLGIACFNRKGDRHAALEHYQTAFELDNTDARILFELDQLKKRLNHPVEERYSILCRYMDLVNMRDDLFIEWVTVLNLLGRHREADSALATRKFHPWEGGEGKVSKQYVNTKLALALEAYRSKECEYALRLLSEARQYPDNLGEGKLHGACENDIHYWLGCVYECMHEYDKAKHHWEIASNGLTDPSPVVYYNDQQPDKIFYQALALLKLQRPVEAEQRLHDLVQYGRTHLHDEMKIDYFAVSLPDLLLFDDDLERRNSEHCEYLIGLGLMGLGLTDEANSHFRGILTLNPAHEGAIIHLGLVKEELISNSD</sequence>
<dbReference type="Gene3D" id="1.25.40.10">
    <property type="entry name" value="Tetratricopeptide repeat domain"/>
    <property type="match status" value="4"/>
</dbReference>
<evidence type="ECO:0000256" key="1">
    <source>
        <dbReference type="ARBA" id="ARBA00022737"/>
    </source>
</evidence>
<gene>
    <name evidence="5" type="ORF">OI18_11975</name>
</gene>
<feature type="domain" description="DUF5107" evidence="4">
    <location>
        <begin position="38"/>
        <end position="324"/>
    </location>
</feature>
<proteinExistence type="predicted"/>
<dbReference type="Pfam" id="PF17128">
    <property type="entry name" value="DUF5107"/>
    <property type="match status" value="1"/>
</dbReference>
<evidence type="ECO:0000313" key="5">
    <source>
        <dbReference type="EMBL" id="KIC94336.1"/>
    </source>
</evidence>
<dbReference type="Proteomes" id="UP000031408">
    <property type="component" value="Unassembled WGS sequence"/>
</dbReference>
<dbReference type="PANTHER" id="PTHR44858">
    <property type="entry name" value="TETRATRICOPEPTIDE REPEAT PROTEIN 6"/>
    <property type="match status" value="1"/>
</dbReference>
<dbReference type="STRING" id="1349421.OI18_11975"/>
<dbReference type="InterPro" id="IPR011990">
    <property type="entry name" value="TPR-like_helical_dom_sf"/>
</dbReference>
<dbReference type="InterPro" id="IPR033396">
    <property type="entry name" value="DUF5107"/>
</dbReference>
<accession>A0A0C1L3Z1</accession>
<evidence type="ECO:0000256" key="3">
    <source>
        <dbReference type="PROSITE-ProRule" id="PRU00339"/>
    </source>
</evidence>
<evidence type="ECO:0000259" key="4">
    <source>
        <dbReference type="Pfam" id="PF17128"/>
    </source>
</evidence>
<keyword evidence="6" id="KW-1185">Reference proteome</keyword>
<dbReference type="PANTHER" id="PTHR44858:SF1">
    <property type="entry name" value="UDP-N-ACETYLGLUCOSAMINE--PEPTIDE N-ACETYLGLUCOSAMINYLTRANSFERASE SPINDLY-RELATED"/>
    <property type="match status" value="1"/>
</dbReference>
<evidence type="ECO:0000256" key="2">
    <source>
        <dbReference type="ARBA" id="ARBA00022803"/>
    </source>
</evidence>
<protein>
    <submittedName>
        <fullName evidence="5">Tetratricopeptide repeat containing protein</fullName>
    </submittedName>
</protein>
<dbReference type="OrthoDB" id="174931at2"/>
<dbReference type="GO" id="GO:0009279">
    <property type="term" value="C:cell outer membrane"/>
    <property type="evidence" value="ECO:0007669"/>
    <property type="project" value="TreeGrafter"/>
</dbReference>
<name>A0A0C1L3Z1_9BACT</name>
<dbReference type="EMBL" id="JSVC01000013">
    <property type="protein sequence ID" value="KIC94336.1"/>
    <property type="molecule type" value="Genomic_DNA"/>
</dbReference>
<comment type="caution">
    <text evidence="5">The sequence shown here is derived from an EMBL/GenBank/DDBJ whole genome shotgun (WGS) entry which is preliminary data.</text>
</comment>
<dbReference type="SUPFAM" id="SSF48452">
    <property type="entry name" value="TPR-like"/>
    <property type="match status" value="3"/>
</dbReference>